<organism evidence="1 2">
    <name type="scientific">Trichinella murrelli</name>
    <dbReference type="NCBI Taxonomy" id="144512"/>
    <lineage>
        <taxon>Eukaryota</taxon>
        <taxon>Metazoa</taxon>
        <taxon>Ecdysozoa</taxon>
        <taxon>Nematoda</taxon>
        <taxon>Enoplea</taxon>
        <taxon>Dorylaimia</taxon>
        <taxon>Trichinellida</taxon>
        <taxon>Trichinellidae</taxon>
        <taxon>Trichinella</taxon>
    </lineage>
</organism>
<accession>A0A0V0TXX9</accession>
<keyword evidence="2" id="KW-1185">Reference proteome</keyword>
<gene>
    <name evidence="1" type="ORF">T05_12939</name>
</gene>
<protein>
    <submittedName>
        <fullName evidence="1">Uncharacterized protein</fullName>
    </submittedName>
</protein>
<proteinExistence type="predicted"/>
<sequence length="92" mass="10752">MITASSLILPPLLNKGLSISVLNPNIEHKYMPLKKYKIFFPKWNKIDRMTQLGTFEQGKSMRNFTNSNFVNNRINDDRYPAFTLSRALCKRN</sequence>
<evidence type="ECO:0000313" key="2">
    <source>
        <dbReference type="Proteomes" id="UP000055048"/>
    </source>
</evidence>
<dbReference type="STRING" id="144512.A0A0V0TXX9"/>
<reference evidence="1 2" key="1">
    <citation type="submission" date="2015-01" db="EMBL/GenBank/DDBJ databases">
        <title>Evolution of Trichinella species and genotypes.</title>
        <authorList>
            <person name="Korhonen P.K."/>
            <person name="Edoardo P."/>
            <person name="Giuseppe L.R."/>
            <person name="Gasser R.B."/>
        </authorList>
    </citation>
    <scope>NUCLEOTIDE SEQUENCE [LARGE SCALE GENOMIC DNA]</scope>
    <source>
        <strain evidence="1">ISS417</strain>
    </source>
</reference>
<name>A0A0V0TXX9_9BILA</name>
<dbReference type="AlphaFoldDB" id="A0A0V0TXX9"/>
<comment type="caution">
    <text evidence="1">The sequence shown here is derived from an EMBL/GenBank/DDBJ whole genome shotgun (WGS) entry which is preliminary data.</text>
</comment>
<dbReference type="Proteomes" id="UP000055048">
    <property type="component" value="Unassembled WGS sequence"/>
</dbReference>
<evidence type="ECO:0000313" key="1">
    <source>
        <dbReference type="EMBL" id="KRX43861.1"/>
    </source>
</evidence>
<dbReference type="EMBL" id="JYDJ01000109">
    <property type="protein sequence ID" value="KRX43861.1"/>
    <property type="molecule type" value="Genomic_DNA"/>
</dbReference>